<feature type="domain" description="Glycosyl hydrolase family 13 catalytic" evidence="18">
    <location>
        <begin position="92"/>
        <end position="511"/>
    </location>
</feature>
<dbReference type="NCBIfam" id="TIGR02402">
    <property type="entry name" value="trehalose_TreZ"/>
    <property type="match status" value="1"/>
</dbReference>
<dbReference type="CDD" id="cd11325">
    <property type="entry name" value="AmyAc_GTHase"/>
    <property type="match status" value="1"/>
</dbReference>
<dbReference type="Pfam" id="PF00128">
    <property type="entry name" value="Alpha-amylase"/>
    <property type="match status" value="2"/>
</dbReference>
<dbReference type="InterPro" id="IPR044901">
    <property type="entry name" value="Trehalose_TreZ_E-set_sf"/>
</dbReference>
<evidence type="ECO:0000256" key="13">
    <source>
        <dbReference type="NCBIfam" id="TIGR02402"/>
    </source>
</evidence>
<evidence type="ECO:0000256" key="11">
    <source>
        <dbReference type="ARBA" id="ARBA00033284"/>
    </source>
</evidence>
<dbReference type="InterPro" id="IPR012768">
    <property type="entry name" value="Trehalose_TreZ"/>
</dbReference>
<dbReference type="InterPro" id="IPR017853">
    <property type="entry name" value="GH"/>
</dbReference>
<organism evidence="19 20">
    <name type="scientific">Salinimicrobium sediminis</name>
    <dbReference type="NCBI Taxonomy" id="1343891"/>
    <lineage>
        <taxon>Bacteria</taxon>
        <taxon>Pseudomonadati</taxon>
        <taxon>Bacteroidota</taxon>
        <taxon>Flavobacteriia</taxon>
        <taxon>Flavobacteriales</taxon>
        <taxon>Flavobacteriaceae</taxon>
        <taxon>Salinimicrobium</taxon>
    </lineage>
</organism>
<dbReference type="Pfam" id="PF02922">
    <property type="entry name" value="CBM_48"/>
    <property type="match status" value="1"/>
</dbReference>
<keyword evidence="9 14" id="KW-0326">Glycosidase</keyword>
<name>A0A285X493_9FLAO</name>
<keyword evidence="7 14" id="KW-0378">Hydrolase</keyword>
<accession>A0A285X493</accession>
<dbReference type="InterPro" id="IPR014756">
    <property type="entry name" value="Ig_E-set"/>
</dbReference>
<dbReference type="PANTHER" id="PTHR43651">
    <property type="entry name" value="1,4-ALPHA-GLUCAN-BRANCHING ENZYME"/>
    <property type="match status" value="1"/>
</dbReference>
<protein>
    <recommendedName>
        <fullName evidence="5 13">Malto-oligosyltrehalose trehalohydrolase</fullName>
        <shortName evidence="14">MTHase</shortName>
        <ecNumber evidence="4 13">3.2.1.141</ecNumber>
    </recommendedName>
    <alternativeName>
        <fullName evidence="11 14">4-alpha-D-((1-&gt;4)-alpha-D-glucano)trehalose trehalohydrolase</fullName>
    </alternativeName>
    <alternativeName>
        <fullName evidence="10 14">Maltooligosyl trehalose trehalohydrolase</fullName>
    </alternativeName>
</protein>
<keyword evidence="8" id="KW-0119">Carbohydrate metabolism</keyword>
<evidence type="ECO:0000256" key="5">
    <source>
        <dbReference type="ARBA" id="ARBA00015938"/>
    </source>
</evidence>
<evidence type="ECO:0000256" key="3">
    <source>
        <dbReference type="ARBA" id="ARBA00008061"/>
    </source>
</evidence>
<evidence type="ECO:0000256" key="2">
    <source>
        <dbReference type="ARBA" id="ARBA00005199"/>
    </source>
</evidence>
<evidence type="ECO:0000256" key="10">
    <source>
        <dbReference type="ARBA" id="ARBA00032057"/>
    </source>
</evidence>
<dbReference type="OrthoDB" id="9761875at2"/>
<evidence type="ECO:0000256" key="14">
    <source>
        <dbReference type="PIRNR" id="PIRNR006337"/>
    </source>
</evidence>
<dbReference type="InterPro" id="IPR004193">
    <property type="entry name" value="Glyco_hydro_13_N"/>
</dbReference>
<dbReference type="Gene3D" id="1.10.10.760">
    <property type="entry name" value="E-set domains of sugar-utilizing enzymes"/>
    <property type="match status" value="1"/>
</dbReference>
<evidence type="ECO:0000313" key="20">
    <source>
        <dbReference type="Proteomes" id="UP000219193"/>
    </source>
</evidence>
<feature type="site" description="Transition state stabilizer" evidence="17">
    <location>
        <position position="390"/>
    </location>
</feature>
<evidence type="ECO:0000256" key="16">
    <source>
        <dbReference type="PIRSR" id="PIRSR006337-2"/>
    </source>
</evidence>
<keyword evidence="6" id="KW-0963">Cytoplasm</keyword>
<evidence type="ECO:0000256" key="9">
    <source>
        <dbReference type="ARBA" id="ARBA00023295"/>
    </source>
</evidence>
<evidence type="ECO:0000256" key="8">
    <source>
        <dbReference type="ARBA" id="ARBA00023277"/>
    </source>
</evidence>
<dbReference type="RefSeq" id="WP_097055938.1">
    <property type="nucleotide sequence ID" value="NZ_OCMF01000002.1"/>
</dbReference>
<dbReference type="PANTHER" id="PTHR43651:SF11">
    <property type="entry name" value="MALTO-OLIGOSYLTREHALOSE TREHALOHYDROLASE"/>
    <property type="match status" value="1"/>
</dbReference>
<dbReference type="GO" id="GO:0005737">
    <property type="term" value="C:cytoplasm"/>
    <property type="evidence" value="ECO:0007669"/>
    <property type="project" value="UniProtKB-SubCell"/>
</dbReference>
<evidence type="ECO:0000313" key="19">
    <source>
        <dbReference type="EMBL" id="SOC80145.1"/>
    </source>
</evidence>
<evidence type="ECO:0000256" key="17">
    <source>
        <dbReference type="PIRSR" id="PIRSR006337-3"/>
    </source>
</evidence>
<dbReference type="GO" id="GO:0033942">
    <property type="term" value="F:4-alpha-D-(1-&gt;4)-alpha-D-glucanotrehalose trehalohydrolase activity"/>
    <property type="evidence" value="ECO:0007669"/>
    <property type="project" value="UniProtKB-EC"/>
</dbReference>
<dbReference type="InterPro" id="IPR006047">
    <property type="entry name" value="GH13_cat_dom"/>
</dbReference>
<feature type="binding site" evidence="16">
    <location>
        <begin position="321"/>
        <end position="325"/>
    </location>
    <ligand>
        <name>substrate</name>
    </ligand>
</feature>
<dbReference type="EC" id="3.2.1.141" evidence="4 13"/>
<comment type="catalytic activity">
    <reaction evidence="12 14">
        <text>hydrolysis of (1-&gt;4)-alpha-D-glucosidic linkage in 4-alpha-D-[(1-&gt;4)-alpha-D-glucanosyl]n trehalose to yield trehalose and (1-&gt;4)-alpha-D-glucan.</text>
        <dbReference type="EC" id="3.2.1.141"/>
    </reaction>
</comment>
<feature type="binding site" evidence="16">
    <location>
        <begin position="257"/>
        <end position="262"/>
    </location>
    <ligand>
        <name>substrate</name>
    </ligand>
</feature>
<evidence type="ECO:0000256" key="15">
    <source>
        <dbReference type="PIRSR" id="PIRSR006337-1"/>
    </source>
</evidence>
<evidence type="ECO:0000256" key="1">
    <source>
        <dbReference type="ARBA" id="ARBA00004496"/>
    </source>
</evidence>
<dbReference type="SUPFAM" id="SSF81296">
    <property type="entry name" value="E set domains"/>
    <property type="match status" value="1"/>
</dbReference>
<dbReference type="AlphaFoldDB" id="A0A285X493"/>
<dbReference type="CDD" id="cd02853">
    <property type="entry name" value="E_set_MTHase_like_N"/>
    <property type="match status" value="1"/>
</dbReference>
<dbReference type="Proteomes" id="UP000219193">
    <property type="component" value="Unassembled WGS sequence"/>
</dbReference>
<comment type="subcellular location">
    <subcellularLocation>
        <location evidence="1 15">Cytoplasm</location>
    </subcellularLocation>
</comment>
<dbReference type="EMBL" id="OCMF01000002">
    <property type="protein sequence ID" value="SOC80145.1"/>
    <property type="molecule type" value="Genomic_DNA"/>
</dbReference>
<feature type="active site" description="Nucleophile" evidence="15">
    <location>
        <position position="259"/>
    </location>
</feature>
<evidence type="ECO:0000256" key="12">
    <source>
        <dbReference type="ARBA" id="ARBA00034013"/>
    </source>
</evidence>
<dbReference type="Gene3D" id="2.60.40.10">
    <property type="entry name" value="Immunoglobulins"/>
    <property type="match status" value="1"/>
</dbReference>
<dbReference type="InterPro" id="IPR013783">
    <property type="entry name" value="Ig-like_fold"/>
</dbReference>
<proteinExistence type="inferred from homology"/>
<dbReference type="UniPathway" id="UPA00299"/>
<evidence type="ECO:0000256" key="4">
    <source>
        <dbReference type="ARBA" id="ARBA00012268"/>
    </source>
</evidence>
<keyword evidence="20" id="KW-1185">Reference proteome</keyword>
<dbReference type="Gene3D" id="3.20.20.80">
    <property type="entry name" value="Glycosidases"/>
    <property type="match status" value="1"/>
</dbReference>
<evidence type="ECO:0000259" key="18">
    <source>
        <dbReference type="SMART" id="SM00642"/>
    </source>
</evidence>
<gene>
    <name evidence="19" type="ORF">SAMN06296241_1690</name>
</gene>
<comment type="similarity">
    <text evidence="3 14">Belongs to the glycosyl hydrolase 13 family.</text>
</comment>
<sequence length="605" mass="69038">MGKKVGAVYKGEKNSQFCIWAPKAESVEVLIKDKQKPLPLTKDAKGYWSGDFTEIAPGTLYKFRIDNETFPDPASLAQPEGVHSWSQLVDHHSFNWQDAAWKGRKLSEMVIYELHVGTFTPQGTFEAIIEKLDHLEELGVNTIELMPVSQFPGNRNWGYDGVYPFAAQDSYGGMEGLKKLINACHSRNFSVLLDVVYNHLGPEGNYISQYGPYFTEKYHTPWGSAINFDDAYSDQVRHHFLQNALMWLEDFHFDGLRLDAVHEIIDRGARHFLKELSEKTDELEQRTGKKYCLIAESDLNDSRLVTSYEKGGYGLEGQWVDDFHHAVHTVLTGEDAGYYSDYGKMEYLAKTFTQAFIYDGIYSPFRKRSIGNSPQGIEPSQFVVCIQNHDQVGNRLLGERLSELVTFEKNKLAAGIMLSSPYVPMLFMGEEFGEKNRFQYFISHGDPNLVKAVQEGRKREFSYFFQSHSDTEFPDPQSENTFKNSKLNWNFKKDDHQNTLFQYYKELLKLKKQGAFDLFRHESLSTEADEASKVLKVSASNGNNTLTGIYNFGKEPFSAEISEEKNIRVIISSSATKWGGKKAENEVQKGGRIQVLPEAMLIFSY</sequence>
<dbReference type="GO" id="GO:0005992">
    <property type="term" value="P:trehalose biosynthetic process"/>
    <property type="evidence" value="ECO:0007669"/>
    <property type="project" value="UniProtKB-UniRule"/>
</dbReference>
<evidence type="ECO:0000256" key="6">
    <source>
        <dbReference type="ARBA" id="ARBA00022490"/>
    </source>
</evidence>
<comment type="pathway">
    <text evidence="2 14">Glycan biosynthesis; trehalose biosynthesis.</text>
</comment>
<dbReference type="SUPFAM" id="SSF51445">
    <property type="entry name" value="(Trans)glycosidases"/>
    <property type="match status" value="1"/>
</dbReference>
<evidence type="ECO:0000256" key="7">
    <source>
        <dbReference type="ARBA" id="ARBA00022801"/>
    </source>
</evidence>
<dbReference type="SMART" id="SM00642">
    <property type="entry name" value="Aamy"/>
    <property type="match status" value="1"/>
</dbReference>
<reference evidence="20" key="1">
    <citation type="submission" date="2017-09" db="EMBL/GenBank/DDBJ databases">
        <authorList>
            <person name="Varghese N."/>
            <person name="Submissions S."/>
        </authorList>
    </citation>
    <scope>NUCLEOTIDE SEQUENCE [LARGE SCALE GENOMIC DNA]</scope>
    <source>
        <strain evidence="20">CGMCC 1.12641</strain>
    </source>
</reference>
<dbReference type="PIRSF" id="PIRSF006337">
    <property type="entry name" value="Trehalose_TreZ"/>
    <property type="match status" value="1"/>
</dbReference>
<feature type="active site" description="Proton donor" evidence="15">
    <location>
        <position position="296"/>
    </location>
</feature>
<feature type="binding site" evidence="16">
    <location>
        <begin position="389"/>
        <end position="394"/>
    </location>
    <ligand>
        <name>substrate</name>
    </ligand>
</feature>